<feature type="region of interest" description="Disordered" evidence="1">
    <location>
        <begin position="65"/>
        <end position="102"/>
    </location>
</feature>
<dbReference type="Proteomes" id="UP000708148">
    <property type="component" value="Unassembled WGS sequence"/>
</dbReference>
<dbReference type="AlphaFoldDB" id="A0A8S1J7H2"/>
<reference evidence="2" key="1">
    <citation type="submission" date="2020-12" db="EMBL/GenBank/DDBJ databases">
        <authorList>
            <person name="Iha C."/>
        </authorList>
    </citation>
    <scope>NUCLEOTIDE SEQUENCE</scope>
</reference>
<name>A0A8S1J7H2_9CHLO</name>
<feature type="region of interest" description="Disordered" evidence="1">
    <location>
        <begin position="1"/>
        <end position="26"/>
    </location>
</feature>
<evidence type="ECO:0000313" key="3">
    <source>
        <dbReference type="Proteomes" id="UP000708148"/>
    </source>
</evidence>
<sequence length="102" mass="11240">MCFPAVPGYAHHQRDSPPRVPAPQIQYGPCRRRQCRFSHPPALPHQARIAARSFKFSRGGLPERFLLRGSTGRGAEKPKAAGSPPTRTVDGTARSPGEKRTR</sequence>
<accession>A0A8S1J7H2</accession>
<protein>
    <recommendedName>
        <fullName evidence="4">C3H1-type domain-containing protein</fullName>
    </recommendedName>
</protein>
<comment type="caution">
    <text evidence="2">The sequence shown here is derived from an EMBL/GenBank/DDBJ whole genome shotgun (WGS) entry which is preliminary data.</text>
</comment>
<gene>
    <name evidence="2" type="ORF">OSTQU699_LOCUS4819</name>
</gene>
<evidence type="ECO:0008006" key="4">
    <source>
        <dbReference type="Google" id="ProtNLM"/>
    </source>
</evidence>
<dbReference type="EMBL" id="CAJHUC010001024">
    <property type="protein sequence ID" value="CAD7699460.1"/>
    <property type="molecule type" value="Genomic_DNA"/>
</dbReference>
<proteinExistence type="predicted"/>
<evidence type="ECO:0000313" key="2">
    <source>
        <dbReference type="EMBL" id="CAD7699460.1"/>
    </source>
</evidence>
<organism evidence="2 3">
    <name type="scientific">Ostreobium quekettii</name>
    <dbReference type="NCBI Taxonomy" id="121088"/>
    <lineage>
        <taxon>Eukaryota</taxon>
        <taxon>Viridiplantae</taxon>
        <taxon>Chlorophyta</taxon>
        <taxon>core chlorophytes</taxon>
        <taxon>Ulvophyceae</taxon>
        <taxon>TCBD clade</taxon>
        <taxon>Bryopsidales</taxon>
        <taxon>Ostreobineae</taxon>
        <taxon>Ostreobiaceae</taxon>
        <taxon>Ostreobium</taxon>
    </lineage>
</organism>
<evidence type="ECO:0000256" key="1">
    <source>
        <dbReference type="SAM" id="MobiDB-lite"/>
    </source>
</evidence>
<keyword evidence="3" id="KW-1185">Reference proteome</keyword>